<keyword evidence="1" id="KW-0472">Membrane</keyword>
<gene>
    <name evidence="2" type="ORF">ES332_A01G136500v1</name>
</gene>
<protein>
    <submittedName>
        <fullName evidence="2">Uncharacterized protein</fullName>
    </submittedName>
</protein>
<evidence type="ECO:0000313" key="3">
    <source>
        <dbReference type="Proteomes" id="UP000322667"/>
    </source>
</evidence>
<keyword evidence="1" id="KW-0812">Transmembrane</keyword>
<reference evidence="2 3" key="1">
    <citation type="submission" date="2019-07" db="EMBL/GenBank/DDBJ databases">
        <title>WGS assembly of Gossypium tomentosum.</title>
        <authorList>
            <person name="Chen Z.J."/>
            <person name="Sreedasyam A."/>
            <person name="Ando A."/>
            <person name="Song Q."/>
            <person name="De L."/>
            <person name="Hulse-Kemp A."/>
            <person name="Ding M."/>
            <person name="Ye W."/>
            <person name="Kirkbride R."/>
            <person name="Jenkins J."/>
            <person name="Plott C."/>
            <person name="Lovell J."/>
            <person name="Lin Y.-M."/>
            <person name="Vaughn R."/>
            <person name="Liu B."/>
            <person name="Li W."/>
            <person name="Simpson S."/>
            <person name="Scheffler B."/>
            <person name="Saski C."/>
            <person name="Grover C."/>
            <person name="Hu G."/>
            <person name="Conover J."/>
            <person name="Carlson J."/>
            <person name="Shu S."/>
            <person name="Boston L."/>
            <person name="Williams M."/>
            <person name="Peterson D."/>
            <person name="Mcgee K."/>
            <person name="Jones D."/>
            <person name="Wendel J."/>
            <person name="Stelly D."/>
            <person name="Grimwood J."/>
            <person name="Schmutz J."/>
        </authorList>
    </citation>
    <scope>NUCLEOTIDE SEQUENCE [LARGE SCALE GENOMIC DNA]</scope>
    <source>
        <strain evidence="2">7179.01</strain>
    </source>
</reference>
<keyword evidence="3" id="KW-1185">Reference proteome</keyword>
<keyword evidence="1" id="KW-1133">Transmembrane helix</keyword>
<accession>A0A5D2RRK8</accession>
<dbReference type="AlphaFoldDB" id="A0A5D2RRK8"/>
<dbReference type="Proteomes" id="UP000322667">
    <property type="component" value="Chromosome A01"/>
</dbReference>
<sequence length="163" mass="18409">MSPFYRFARSFIALNYCLFWKEIGGFLSISCSSISTTLFVLISFLSLLCPFLCICCLFPFLAGDSRRFRWLGLLSWIRISADTHLCTDDHEIASFAGILVSKKVPRSEVRPEITVLNGRERDKLLDNALMARQCALMASIWGVEHVLPEASKSCYGAVVFRKP</sequence>
<organism evidence="2 3">
    <name type="scientific">Gossypium tomentosum</name>
    <name type="common">Hawaiian cotton</name>
    <name type="synonym">Gossypium sandvicense</name>
    <dbReference type="NCBI Taxonomy" id="34277"/>
    <lineage>
        <taxon>Eukaryota</taxon>
        <taxon>Viridiplantae</taxon>
        <taxon>Streptophyta</taxon>
        <taxon>Embryophyta</taxon>
        <taxon>Tracheophyta</taxon>
        <taxon>Spermatophyta</taxon>
        <taxon>Magnoliopsida</taxon>
        <taxon>eudicotyledons</taxon>
        <taxon>Gunneridae</taxon>
        <taxon>Pentapetalae</taxon>
        <taxon>rosids</taxon>
        <taxon>malvids</taxon>
        <taxon>Malvales</taxon>
        <taxon>Malvaceae</taxon>
        <taxon>Malvoideae</taxon>
        <taxon>Gossypium</taxon>
    </lineage>
</organism>
<proteinExistence type="predicted"/>
<feature type="transmembrane region" description="Helical" evidence="1">
    <location>
        <begin position="12"/>
        <end position="30"/>
    </location>
</feature>
<evidence type="ECO:0000313" key="2">
    <source>
        <dbReference type="EMBL" id="TYI42972.1"/>
    </source>
</evidence>
<feature type="transmembrane region" description="Helical" evidence="1">
    <location>
        <begin position="36"/>
        <end position="61"/>
    </location>
</feature>
<name>A0A5D2RRK8_GOSTO</name>
<evidence type="ECO:0000256" key="1">
    <source>
        <dbReference type="SAM" id="Phobius"/>
    </source>
</evidence>
<dbReference type="EMBL" id="CM017610">
    <property type="protein sequence ID" value="TYI42972.1"/>
    <property type="molecule type" value="Genomic_DNA"/>
</dbReference>